<dbReference type="PANTHER" id="PTHR28642">
    <property type="entry name" value="MEIOSIS 1 ARREST PROTEIN"/>
    <property type="match status" value="1"/>
</dbReference>
<keyword evidence="3" id="KW-1185">Reference proteome</keyword>
<name>A0AAN8KDT0_PATCE</name>
<evidence type="ECO:0008006" key="4">
    <source>
        <dbReference type="Google" id="ProtNLM"/>
    </source>
</evidence>
<dbReference type="GO" id="GO:0051308">
    <property type="term" value="P:male meiosis chromosome separation"/>
    <property type="evidence" value="ECO:0007669"/>
    <property type="project" value="TreeGrafter"/>
</dbReference>
<evidence type="ECO:0000256" key="1">
    <source>
        <dbReference type="SAM" id="MobiDB-lite"/>
    </source>
</evidence>
<dbReference type="PANTHER" id="PTHR28642:SF1">
    <property type="entry name" value="MEIOSIS 1 ARREST PROTEIN"/>
    <property type="match status" value="1"/>
</dbReference>
<accession>A0AAN8KDT0</accession>
<proteinExistence type="predicted"/>
<protein>
    <recommendedName>
        <fullName evidence="4">Meiosis 1 arrest protein</fullName>
    </recommendedName>
</protein>
<dbReference type="GO" id="GO:0007127">
    <property type="term" value="P:meiosis I"/>
    <property type="evidence" value="ECO:0007669"/>
    <property type="project" value="InterPro"/>
</dbReference>
<reference evidence="2 3" key="1">
    <citation type="submission" date="2024-01" db="EMBL/GenBank/DDBJ databases">
        <title>The genome of the rayed Mediterranean limpet Patella caerulea (Linnaeus, 1758).</title>
        <authorList>
            <person name="Anh-Thu Weber A."/>
            <person name="Halstead-Nussloch G."/>
        </authorList>
    </citation>
    <scope>NUCLEOTIDE SEQUENCE [LARGE SCALE GENOMIC DNA]</scope>
    <source>
        <strain evidence="2">AATW-2023a</strain>
        <tissue evidence="2">Whole specimen</tissue>
    </source>
</reference>
<dbReference type="Proteomes" id="UP001347796">
    <property type="component" value="Unassembled WGS sequence"/>
</dbReference>
<dbReference type="GO" id="GO:0007283">
    <property type="term" value="P:spermatogenesis"/>
    <property type="evidence" value="ECO:0007669"/>
    <property type="project" value="InterPro"/>
</dbReference>
<evidence type="ECO:0000313" key="3">
    <source>
        <dbReference type="Proteomes" id="UP001347796"/>
    </source>
</evidence>
<gene>
    <name evidence="2" type="ORF">SNE40_003219</name>
</gene>
<dbReference type="EMBL" id="JAZGQO010000002">
    <property type="protein sequence ID" value="KAK6191564.1"/>
    <property type="molecule type" value="Genomic_DNA"/>
</dbReference>
<sequence>MQTSDNKEKVKRRPLLVKQPARALMIDVSRPFESDVATIMCDALDNLFAVACTTAGPTRIPLASILILSTYPEILMPLSYIKGNMARIQGATSDLRMRLRENSVDNQDAGCVGKGVLDALRSYVSQLNTMAQPSNSFHQLEIIIISCHSTDHIIKQIEAVNSLIDIQHIKRIMVVSVNDGNNENYNSVNTSQTSSTSPTISTDPLPITGLIDAQILDNDPLGFHNLFYWWLTNDSSDNEHLHIVFSSPQGDIDEPLTIKCDLYERLLSPTQLPFIESYTLHPDSASCKSVFPSTSKATGMTVPIHKIKITNLLPTSSVCESLVFGMPMIVQATTCWKVDWDELDKNQNNFKALCHLLLTKDLVMLGKLQPETNSKQKGGKQQDCQLLPRGTFLILPAPNGTLLVKSIAVRELILPFRERQSDEEIPEKSLNIVQTCLSQIDMSRLYNPLLQDSGLFECLKYKPKPNNCSNRQHKRQSNKSWPSPVPVKVTPGEPITVTSGYSNQSDYNNILLSRKSTFLTHLE</sequence>
<feature type="region of interest" description="Disordered" evidence="1">
    <location>
        <begin position="467"/>
        <end position="487"/>
    </location>
</feature>
<dbReference type="AlphaFoldDB" id="A0AAN8KDT0"/>
<evidence type="ECO:0000313" key="2">
    <source>
        <dbReference type="EMBL" id="KAK6191564.1"/>
    </source>
</evidence>
<organism evidence="2 3">
    <name type="scientific">Patella caerulea</name>
    <name type="common">Rayed Mediterranean limpet</name>
    <dbReference type="NCBI Taxonomy" id="87958"/>
    <lineage>
        <taxon>Eukaryota</taxon>
        <taxon>Metazoa</taxon>
        <taxon>Spiralia</taxon>
        <taxon>Lophotrochozoa</taxon>
        <taxon>Mollusca</taxon>
        <taxon>Gastropoda</taxon>
        <taxon>Patellogastropoda</taxon>
        <taxon>Patelloidea</taxon>
        <taxon>Patellidae</taxon>
        <taxon>Patella</taxon>
    </lineage>
</organism>
<dbReference type="InterPro" id="IPR033587">
    <property type="entry name" value="M1AP"/>
</dbReference>
<comment type="caution">
    <text evidence="2">The sequence shown here is derived from an EMBL/GenBank/DDBJ whole genome shotgun (WGS) entry which is preliminary data.</text>
</comment>